<dbReference type="RefSeq" id="XP_007726088.1">
    <property type="nucleotide sequence ID" value="XM_007727898.1"/>
</dbReference>
<name>W9XS90_9EURO</name>
<accession>W9XS90</accession>
<reference evidence="1 2" key="1">
    <citation type="submission" date="2013-03" db="EMBL/GenBank/DDBJ databases">
        <title>The Genome Sequence of Capronia coronata CBS 617.96.</title>
        <authorList>
            <consortium name="The Broad Institute Genomics Platform"/>
            <person name="Cuomo C."/>
            <person name="de Hoog S."/>
            <person name="Gorbushina A."/>
            <person name="Walker B."/>
            <person name="Young S.K."/>
            <person name="Zeng Q."/>
            <person name="Gargeya S."/>
            <person name="Fitzgerald M."/>
            <person name="Haas B."/>
            <person name="Abouelleil A."/>
            <person name="Allen A.W."/>
            <person name="Alvarado L."/>
            <person name="Arachchi H.M."/>
            <person name="Berlin A.M."/>
            <person name="Chapman S.B."/>
            <person name="Gainer-Dewar J."/>
            <person name="Goldberg J."/>
            <person name="Griggs A."/>
            <person name="Gujja S."/>
            <person name="Hansen M."/>
            <person name="Howarth C."/>
            <person name="Imamovic A."/>
            <person name="Ireland A."/>
            <person name="Larimer J."/>
            <person name="McCowan C."/>
            <person name="Murphy C."/>
            <person name="Pearson M."/>
            <person name="Poon T.W."/>
            <person name="Priest M."/>
            <person name="Roberts A."/>
            <person name="Saif S."/>
            <person name="Shea T."/>
            <person name="Sisk P."/>
            <person name="Sykes S."/>
            <person name="Wortman J."/>
            <person name="Nusbaum C."/>
            <person name="Birren B."/>
        </authorList>
    </citation>
    <scope>NUCLEOTIDE SEQUENCE [LARGE SCALE GENOMIC DNA]</scope>
    <source>
        <strain evidence="1 2">CBS 617.96</strain>
    </source>
</reference>
<dbReference type="Proteomes" id="UP000019484">
    <property type="component" value="Unassembled WGS sequence"/>
</dbReference>
<sequence>MTFPRNGGAHERQEQAHGDQSQPLISYYIVLSFWDTQTVAISIIYSNTGGQTKKTIVGLMNFVP</sequence>
<evidence type="ECO:0000313" key="1">
    <source>
        <dbReference type="EMBL" id="EXJ83402.1"/>
    </source>
</evidence>
<keyword evidence="2" id="KW-1185">Reference proteome</keyword>
<dbReference type="EMBL" id="AMWN01000006">
    <property type="protein sequence ID" value="EXJ83402.1"/>
    <property type="molecule type" value="Genomic_DNA"/>
</dbReference>
<organism evidence="1 2">
    <name type="scientific">Capronia coronata CBS 617.96</name>
    <dbReference type="NCBI Taxonomy" id="1182541"/>
    <lineage>
        <taxon>Eukaryota</taxon>
        <taxon>Fungi</taxon>
        <taxon>Dikarya</taxon>
        <taxon>Ascomycota</taxon>
        <taxon>Pezizomycotina</taxon>
        <taxon>Eurotiomycetes</taxon>
        <taxon>Chaetothyriomycetidae</taxon>
        <taxon>Chaetothyriales</taxon>
        <taxon>Herpotrichiellaceae</taxon>
        <taxon>Capronia</taxon>
    </lineage>
</organism>
<dbReference type="HOGENOM" id="CLU_2867460_0_0_1"/>
<comment type="caution">
    <text evidence="1">The sequence shown here is derived from an EMBL/GenBank/DDBJ whole genome shotgun (WGS) entry which is preliminary data.</text>
</comment>
<dbReference type="GeneID" id="19161887"/>
<dbReference type="AlphaFoldDB" id="W9XS90"/>
<gene>
    <name evidence="1" type="ORF">A1O1_07024</name>
</gene>
<proteinExistence type="predicted"/>
<protein>
    <submittedName>
        <fullName evidence="1">Uncharacterized protein</fullName>
    </submittedName>
</protein>
<evidence type="ECO:0000313" key="2">
    <source>
        <dbReference type="Proteomes" id="UP000019484"/>
    </source>
</evidence>